<dbReference type="PANTHER" id="PTHR33510:SF5">
    <property type="entry name" value="PROTEIN TIC 20-II, CHLOROPLASTIC"/>
    <property type="match status" value="1"/>
</dbReference>
<dbReference type="PANTHER" id="PTHR33510">
    <property type="entry name" value="PROTEIN TIC 20-II, CHLOROPLASTIC"/>
    <property type="match status" value="1"/>
</dbReference>
<accession>A0A0D5A4B9</accession>
<evidence type="ECO:0008006" key="8">
    <source>
        <dbReference type="Google" id="ProtNLM"/>
    </source>
</evidence>
<dbReference type="EMBL" id="KJ947871">
    <property type="protein sequence ID" value="AJW31056.1"/>
    <property type="molecule type" value="Genomic_DNA"/>
</dbReference>
<evidence type="ECO:0000256" key="2">
    <source>
        <dbReference type="ARBA" id="ARBA00009596"/>
    </source>
</evidence>
<sequence>MPSLGTRILGVLLYMIPWSDSLSFGNHLYIKYPLTQIIQIPAIPIILIERSIPFGSLLLFLAIFLGVVRNSKASYFLRFNALQSLLINIGIIIVSFIFEIIFSPFLNSLIIRTLSSTLLISLFSVIVYCVWSCTQGNEPNLPGISQATKMQL</sequence>
<evidence type="ECO:0000256" key="4">
    <source>
        <dbReference type="ARBA" id="ARBA00022989"/>
    </source>
</evidence>
<protein>
    <recommendedName>
        <fullName evidence="8">Tic20 family protein</fullName>
    </recommendedName>
</protein>
<feature type="transmembrane region" description="Helical" evidence="6">
    <location>
        <begin position="109"/>
        <end position="131"/>
    </location>
</feature>
<dbReference type="Pfam" id="PF16166">
    <property type="entry name" value="TIC20"/>
    <property type="match status" value="1"/>
</dbReference>
<dbReference type="InterPro" id="IPR005691">
    <property type="entry name" value="Tic20"/>
</dbReference>
<evidence type="ECO:0000256" key="1">
    <source>
        <dbReference type="ARBA" id="ARBA00004141"/>
    </source>
</evidence>
<proteinExistence type="inferred from homology"/>
<evidence type="ECO:0000313" key="7">
    <source>
        <dbReference type="EMBL" id="AJW31056.1"/>
    </source>
</evidence>
<keyword evidence="4 6" id="KW-1133">Transmembrane helix</keyword>
<gene>
    <name evidence="7" type="ORF">FA03_0227</name>
</gene>
<evidence type="ECO:0000256" key="5">
    <source>
        <dbReference type="ARBA" id="ARBA00023136"/>
    </source>
</evidence>
<keyword evidence="3 6" id="KW-0812">Transmembrane</keyword>
<reference evidence="7" key="1">
    <citation type="submission" date="2014-06" db="EMBL/GenBank/DDBJ databases">
        <authorList>
            <person name="Berube P.M."/>
        </authorList>
    </citation>
    <scope>NUCLEOTIDE SEQUENCE</scope>
    <source>
        <strain evidence="7">P0903-H212</strain>
    </source>
</reference>
<feature type="transmembrane region" description="Helical" evidence="6">
    <location>
        <begin position="80"/>
        <end position="103"/>
    </location>
</feature>
<feature type="transmembrane region" description="Helical" evidence="6">
    <location>
        <begin position="42"/>
        <end position="68"/>
    </location>
</feature>
<dbReference type="AlphaFoldDB" id="A0A0D5A4B9"/>
<comment type="similarity">
    <text evidence="2">Belongs to the Tic20 family.</text>
</comment>
<evidence type="ECO:0000256" key="3">
    <source>
        <dbReference type="ARBA" id="ARBA00022692"/>
    </source>
</evidence>
<name>A0A0D5A4B9_PROMR</name>
<dbReference type="GO" id="GO:0016020">
    <property type="term" value="C:membrane"/>
    <property type="evidence" value="ECO:0007669"/>
    <property type="project" value="UniProtKB-SubCell"/>
</dbReference>
<evidence type="ECO:0000256" key="6">
    <source>
        <dbReference type="SAM" id="Phobius"/>
    </source>
</evidence>
<organism evidence="7">
    <name type="scientific">Prochlorococcus marinus str. P0903-H212</name>
    <dbReference type="NCBI Taxonomy" id="1622208"/>
    <lineage>
        <taxon>Bacteria</taxon>
        <taxon>Bacillati</taxon>
        <taxon>Cyanobacteriota</taxon>
        <taxon>Cyanophyceae</taxon>
        <taxon>Synechococcales</taxon>
        <taxon>Prochlorococcaceae</taxon>
        <taxon>Prochlorococcus</taxon>
    </lineage>
</organism>
<keyword evidence="5 6" id="KW-0472">Membrane</keyword>
<comment type="subcellular location">
    <subcellularLocation>
        <location evidence="1">Membrane</location>
        <topology evidence="1">Multi-pass membrane protein</topology>
    </subcellularLocation>
</comment>